<reference evidence="4" key="1">
    <citation type="journal article" date="2014" name="Int. J. Syst. Evol. Microbiol.">
        <title>Complete genome sequence of Corynebacterium casei LMG S-19264T (=DSM 44701T), isolated from a smear-ripened cheese.</title>
        <authorList>
            <consortium name="US DOE Joint Genome Institute (JGI-PGF)"/>
            <person name="Walter F."/>
            <person name="Albersmeier A."/>
            <person name="Kalinowski J."/>
            <person name="Ruckert C."/>
        </authorList>
    </citation>
    <scope>NUCLEOTIDE SEQUENCE</scope>
    <source>
        <strain evidence="4">JCM 3091</strain>
    </source>
</reference>
<dbReference type="SUPFAM" id="SSF51120">
    <property type="entry name" value="beta-Roll"/>
    <property type="match status" value="1"/>
</dbReference>
<evidence type="ECO:0000256" key="3">
    <source>
        <dbReference type="SAM" id="SignalP"/>
    </source>
</evidence>
<keyword evidence="1 3" id="KW-0732">Signal</keyword>
<feature type="signal peptide" evidence="3">
    <location>
        <begin position="1"/>
        <end position="30"/>
    </location>
</feature>
<dbReference type="PROSITE" id="PS00330">
    <property type="entry name" value="HEMOLYSIN_CALCIUM"/>
    <property type="match status" value="1"/>
</dbReference>
<keyword evidence="5" id="KW-1185">Reference proteome</keyword>
<gene>
    <name evidence="4" type="ORF">GCM10010124_40130</name>
</gene>
<evidence type="ECO:0000256" key="1">
    <source>
        <dbReference type="ARBA" id="ARBA00022729"/>
    </source>
</evidence>
<dbReference type="AlphaFoldDB" id="A0A8J3BQL8"/>
<dbReference type="Pfam" id="PF13517">
    <property type="entry name" value="FG-GAP_3"/>
    <property type="match status" value="3"/>
</dbReference>
<dbReference type="PRINTS" id="PR00313">
    <property type="entry name" value="CABNDNGRPT"/>
</dbReference>
<proteinExistence type="predicted"/>
<dbReference type="GO" id="GO:0005509">
    <property type="term" value="F:calcium ion binding"/>
    <property type="evidence" value="ECO:0007669"/>
    <property type="project" value="InterPro"/>
</dbReference>
<dbReference type="InterPro" id="IPR013517">
    <property type="entry name" value="FG-GAP"/>
</dbReference>
<dbReference type="InterPro" id="IPR028994">
    <property type="entry name" value="Integrin_alpha_N"/>
</dbReference>
<dbReference type="PANTHER" id="PTHR46580:SF2">
    <property type="entry name" value="MAM DOMAIN-CONTAINING PROTEIN"/>
    <property type="match status" value="1"/>
</dbReference>
<dbReference type="Proteomes" id="UP000662200">
    <property type="component" value="Unassembled WGS sequence"/>
</dbReference>
<feature type="region of interest" description="Disordered" evidence="2">
    <location>
        <begin position="558"/>
        <end position="631"/>
    </location>
</feature>
<feature type="region of interest" description="Disordered" evidence="2">
    <location>
        <begin position="292"/>
        <end position="313"/>
    </location>
</feature>
<evidence type="ECO:0000256" key="2">
    <source>
        <dbReference type="SAM" id="MobiDB-lite"/>
    </source>
</evidence>
<reference evidence="4" key="2">
    <citation type="submission" date="2020-09" db="EMBL/GenBank/DDBJ databases">
        <authorList>
            <person name="Sun Q."/>
            <person name="Ohkuma M."/>
        </authorList>
    </citation>
    <scope>NUCLEOTIDE SEQUENCE</scope>
    <source>
        <strain evidence="4">JCM 3091</strain>
    </source>
</reference>
<dbReference type="Pfam" id="PF00353">
    <property type="entry name" value="HemolysinCabind"/>
    <property type="match status" value="3"/>
</dbReference>
<accession>A0A8J3BQL8</accession>
<feature type="chain" id="PRO_5039160819" evidence="3">
    <location>
        <begin position="31"/>
        <end position="631"/>
    </location>
</feature>
<evidence type="ECO:0000313" key="5">
    <source>
        <dbReference type="Proteomes" id="UP000662200"/>
    </source>
</evidence>
<evidence type="ECO:0000313" key="4">
    <source>
        <dbReference type="EMBL" id="GGK43353.1"/>
    </source>
</evidence>
<dbReference type="RefSeq" id="WP_189115928.1">
    <property type="nucleotide sequence ID" value="NZ_BMQC01000025.1"/>
</dbReference>
<dbReference type="Gene3D" id="2.130.10.130">
    <property type="entry name" value="Integrin alpha, N-terminal"/>
    <property type="match status" value="2"/>
</dbReference>
<dbReference type="EMBL" id="BMQC01000025">
    <property type="protein sequence ID" value="GGK43353.1"/>
    <property type="molecule type" value="Genomic_DNA"/>
</dbReference>
<dbReference type="PANTHER" id="PTHR46580">
    <property type="entry name" value="SENSOR KINASE-RELATED"/>
    <property type="match status" value="1"/>
</dbReference>
<organism evidence="4 5">
    <name type="scientific">Pilimelia terevasa</name>
    <dbReference type="NCBI Taxonomy" id="53372"/>
    <lineage>
        <taxon>Bacteria</taxon>
        <taxon>Bacillati</taxon>
        <taxon>Actinomycetota</taxon>
        <taxon>Actinomycetes</taxon>
        <taxon>Micromonosporales</taxon>
        <taxon>Micromonosporaceae</taxon>
        <taxon>Pilimelia</taxon>
    </lineage>
</organism>
<comment type="caution">
    <text evidence="4">The sequence shown here is derived from an EMBL/GenBank/DDBJ whole genome shotgun (WGS) entry which is preliminary data.</text>
</comment>
<sequence length="631" mass="64016">MRLSAIYSVRRHCRRAGAALLAAATVLAVAHPSAVSSAAAAAGVEGTGVSFVRERAFVASAPVEQVIDVTGDRDPDLVAFSGSGVQVAVGRAGTAFGAWTSVAMGARPAGLTVVDFNGDGDPDLLAPQRGSASVVVRYGAAGATFGAAGSIAMPYPVWEVAVLDADGDGRRDLAITSVNENRVTILTASATGFTAGATFETFNQATRLRVGDLNGDGDPDLVYLMQSGLGGLLGGEGATFRAAPEQTRFNEAYRVELADFNGDNLPDAAMSGGEEGGHVDVLLGDGDGTFGDKGDTTLNGDGRSGSRAPQVGDLNGDGHLDVLFTIGDDLMFRLGDGAGGWAPTVRTGNRAGQPRVGDLDGDGRADLVLSTSSGVVVYRSGPGVPRQAPTMLLTKASCHTDRVAQLGLNVTDPDSPYSDLVLTEQNTNSALLQPSDMHWRRAESDHWILVRLTPTGQGAGNLKLTASDDGRTATLTVHVQAGGPSTDRLTGTDDPDLLFGGAGGDTIDARGGIDAICAGDGDDVIAAGQGADYVTGEVGNDRVNGGPGDDHLQTATGDDVVDAGPGNDTVHTGTGSDRITGGPGNDQLSSAEGDDRLTGGTGADAFKPGPGRDTVTDLHPGEGDTLDGTLP</sequence>
<protein>
    <submittedName>
        <fullName evidence="4">Uncharacterized protein</fullName>
    </submittedName>
</protein>
<dbReference type="InterPro" id="IPR011049">
    <property type="entry name" value="Serralysin-like_metalloprot_C"/>
</dbReference>
<dbReference type="Gene3D" id="2.150.10.10">
    <property type="entry name" value="Serralysin-like metalloprotease, C-terminal"/>
    <property type="match status" value="2"/>
</dbReference>
<dbReference type="SUPFAM" id="SSF69318">
    <property type="entry name" value="Integrin alpha N-terminal domain"/>
    <property type="match status" value="2"/>
</dbReference>
<dbReference type="InterPro" id="IPR001343">
    <property type="entry name" value="Hemolysn_Ca-bd"/>
</dbReference>
<dbReference type="InterPro" id="IPR018511">
    <property type="entry name" value="Hemolysin-typ_Ca-bd_CS"/>
</dbReference>
<name>A0A8J3BQL8_9ACTN</name>